<keyword evidence="6" id="KW-0489">Methyltransferase</keyword>
<accession>L8PKA6</accession>
<comment type="cofactor">
    <cofactor evidence="1">
        <name>Mg(2+)</name>
        <dbReference type="ChEBI" id="CHEBI:18420"/>
    </cofactor>
</comment>
<dbReference type="InterPro" id="IPR000086">
    <property type="entry name" value="NUDIX_hydrolase_dom"/>
</dbReference>
<evidence type="ECO:0000256" key="1">
    <source>
        <dbReference type="ARBA" id="ARBA00001946"/>
    </source>
</evidence>
<dbReference type="GO" id="GO:0016787">
    <property type="term" value="F:hydrolase activity"/>
    <property type="evidence" value="ECO:0007669"/>
    <property type="project" value="UniProtKB-KW"/>
</dbReference>
<dbReference type="InterPro" id="IPR029063">
    <property type="entry name" value="SAM-dependent_MTases_sf"/>
</dbReference>
<dbReference type="PANTHER" id="PTHR43046">
    <property type="entry name" value="GDP-MANNOSE MANNOSYL HYDROLASE"/>
    <property type="match status" value="1"/>
</dbReference>
<dbReference type="Proteomes" id="UP000011205">
    <property type="component" value="Unassembled WGS sequence"/>
</dbReference>
<protein>
    <submittedName>
        <fullName evidence="6">Putative methyltransferase type 11</fullName>
    </submittedName>
</protein>
<dbReference type="CDD" id="cd04678">
    <property type="entry name" value="NUDIX_MTH2_Nudt15"/>
    <property type="match status" value="1"/>
</dbReference>
<dbReference type="PROSITE" id="PS51462">
    <property type="entry name" value="NUDIX"/>
    <property type="match status" value="1"/>
</dbReference>
<dbReference type="SUPFAM" id="SSF55811">
    <property type="entry name" value="Nudix"/>
    <property type="match status" value="1"/>
</dbReference>
<dbReference type="InterPro" id="IPR015797">
    <property type="entry name" value="NUDIX_hydrolase-like_dom_sf"/>
</dbReference>
<dbReference type="Pfam" id="PF00293">
    <property type="entry name" value="NUDIX"/>
    <property type="match status" value="1"/>
</dbReference>
<organism evidence="6 7">
    <name type="scientific">Streptomyces viridochromogenes Tue57</name>
    <dbReference type="NCBI Taxonomy" id="1160705"/>
    <lineage>
        <taxon>Bacteria</taxon>
        <taxon>Bacillati</taxon>
        <taxon>Actinomycetota</taxon>
        <taxon>Actinomycetes</taxon>
        <taxon>Kitasatosporales</taxon>
        <taxon>Streptomycetaceae</taxon>
        <taxon>Streptomyces</taxon>
    </lineage>
</organism>
<proteinExistence type="inferred from homology"/>
<dbReference type="PANTHER" id="PTHR43046:SF14">
    <property type="entry name" value="MUTT_NUDIX FAMILY PROTEIN"/>
    <property type="match status" value="1"/>
</dbReference>
<keyword evidence="3 4" id="KW-0378">Hydrolase</keyword>
<evidence type="ECO:0000256" key="4">
    <source>
        <dbReference type="RuleBase" id="RU003476"/>
    </source>
</evidence>
<dbReference type="PROSITE" id="PS00893">
    <property type="entry name" value="NUDIX_BOX"/>
    <property type="match status" value="1"/>
</dbReference>
<dbReference type="SUPFAM" id="SSF53335">
    <property type="entry name" value="S-adenosyl-L-methionine-dependent methyltransferases"/>
    <property type="match status" value="1"/>
</dbReference>
<keyword evidence="6" id="KW-0808">Transferase</keyword>
<dbReference type="AlphaFoldDB" id="L8PKA6"/>
<evidence type="ECO:0000256" key="3">
    <source>
        <dbReference type="ARBA" id="ARBA00022801"/>
    </source>
</evidence>
<dbReference type="PATRIC" id="fig|1160705.3.peg.3123"/>
<name>L8PKA6_STRVR</name>
<dbReference type="GO" id="GO:0032259">
    <property type="term" value="P:methylation"/>
    <property type="evidence" value="ECO:0007669"/>
    <property type="project" value="UniProtKB-KW"/>
</dbReference>
<dbReference type="InterPro" id="IPR020084">
    <property type="entry name" value="NUDIX_hydrolase_CS"/>
</dbReference>
<evidence type="ECO:0000313" key="7">
    <source>
        <dbReference type="Proteomes" id="UP000011205"/>
    </source>
</evidence>
<dbReference type="Gene3D" id="3.90.79.10">
    <property type="entry name" value="Nucleoside Triphosphate Pyrophosphohydrolase"/>
    <property type="match status" value="1"/>
</dbReference>
<reference evidence="6 7" key="1">
    <citation type="journal article" date="2013" name="Genome Announc.">
        <title>Draft Genome Sequence of Streptomyces viridochromogenes Strain Tu57, Producer of Avilamycin.</title>
        <authorList>
            <person name="Gruning B.A."/>
            <person name="Erxleben A."/>
            <person name="Hahnlein A."/>
            <person name="Gunther S."/>
        </authorList>
    </citation>
    <scope>NUCLEOTIDE SEQUENCE [LARGE SCALE GENOMIC DNA]</scope>
    <source>
        <strain evidence="6 7">Tue57</strain>
    </source>
</reference>
<dbReference type="Gene3D" id="3.40.50.150">
    <property type="entry name" value="Vaccinia Virus protein VP39"/>
    <property type="match status" value="1"/>
</dbReference>
<dbReference type="GO" id="GO:0008168">
    <property type="term" value="F:methyltransferase activity"/>
    <property type="evidence" value="ECO:0007669"/>
    <property type="project" value="UniProtKB-KW"/>
</dbReference>
<dbReference type="InterPro" id="IPR020476">
    <property type="entry name" value="Nudix_hydrolase"/>
</dbReference>
<comment type="similarity">
    <text evidence="2 4">Belongs to the Nudix hydrolase family.</text>
</comment>
<evidence type="ECO:0000256" key="2">
    <source>
        <dbReference type="ARBA" id="ARBA00005582"/>
    </source>
</evidence>
<sequence>MVLADAVDHLQTAAPYDVIYSVHSVPFIDPHRLLPALATGLKPGGRLCFTALHTNSHGDGPSTALAPRPEVLRLAGGGELTVQMWVLTPELWEDLLVQHGLRVENVTVLDAPEGDNHASYRLFQVRRPVRVTSRPRTTRPPVAHAALGVGIILSGPDGVLLGRHRRHTVELPGGTVEPGESLSEAVVRELAEETGLTARPADVRLLGTLVDHVGDVVRITVPAIVTSWQGTPADQREESVTDWRWWPLDSLPGGLFECSAQALTAWRPDLPIDHPPAHFTPFADTATASAG</sequence>
<dbReference type="PRINTS" id="PR00502">
    <property type="entry name" value="NUDIXFAMILY"/>
</dbReference>
<evidence type="ECO:0000259" key="5">
    <source>
        <dbReference type="PROSITE" id="PS51462"/>
    </source>
</evidence>
<dbReference type="EMBL" id="AMLP01000102">
    <property type="protein sequence ID" value="ELS55802.1"/>
    <property type="molecule type" value="Genomic_DNA"/>
</dbReference>
<comment type="caution">
    <text evidence="6">The sequence shown here is derived from an EMBL/GenBank/DDBJ whole genome shotgun (WGS) entry which is preliminary data.</text>
</comment>
<evidence type="ECO:0000313" key="6">
    <source>
        <dbReference type="EMBL" id="ELS55802.1"/>
    </source>
</evidence>
<feature type="domain" description="Nudix hydrolase" evidence="5">
    <location>
        <begin position="142"/>
        <end position="269"/>
    </location>
</feature>
<gene>
    <name evidence="6" type="ORF">STVIR_3147</name>
</gene>